<dbReference type="EMBL" id="CAFBPL010000053">
    <property type="protein sequence ID" value="CAB5016024.1"/>
    <property type="molecule type" value="Genomic_DNA"/>
</dbReference>
<evidence type="ECO:0000313" key="6">
    <source>
        <dbReference type="EMBL" id="CAB4978379.1"/>
    </source>
</evidence>
<accession>A0A6J6FPA8</accession>
<dbReference type="EMBL" id="CAEZWY010000062">
    <property type="protein sequence ID" value="CAB4672586.1"/>
    <property type="molecule type" value="Genomic_DNA"/>
</dbReference>
<reference evidence="2" key="1">
    <citation type="submission" date="2020-05" db="EMBL/GenBank/DDBJ databases">
        <authorList>
            <person name="Chiriac C."/>
            <person name="Salcher M."/>
            <person name="Ghai R."/>
            <person name="Kavagutti S V."/>
        </authorList>
    </citation>
    <scope>NUCLEOTIDE SEQUENCE</scope>
</reference>
<evidence type="ECO:0000313" key="4">
    <source>
        <dbReference type="EMBL" id="CAB4742601.1"/>
    </source>
</evidence>
<organism evidence="2">
    <name type="scientific">freshwater metagenome</name>
    <dbReference type="NCBI Taxonomy" id="449393"/>
    <lineage>
        <taxon>unclassified sequences</taxon>
        <taxon>metagenomes</taxon>
        <taxon>ecological metagenomes</taxon>
    </lineage>
</organism>
<keyword evidence="1" id="KW-0812">Transmembrane</keyword>
<gene>
    <name evidence="2" type="ORF">UFOPK1791_00481</name>
    <name evidence="3" type="ORF">UFOPK2312_00653</name>
    <name evidence="4" type="ORF">UFOPK2802_00645</name>
    <name evidence="5" type="ORF">UFOPK3083_00634</name>
    <name evidence="6" type="ORF">UFOPK3948_00598</name>
    <name evidence="7" type="ORF">UFOPK4113_00558</name>
</gene>
<dbReference type="InterPro" id="IPR002994">
    <property type="entry name" value="Surf1/Shy1"/>
</dbReference>
<dbReference type="GO" id="GO:0016020">
    <property type="term" value="C:membrane"/>
    <property type="evidence" value="ECO:0007669"/>
    <property type="project" value="InterPro"/>
</dbReference>
<sequence length="249" mass="27355">MVPRVNRSNFSNLISKALAAALLIAIFIGLGIWQLQRAADLQELEKPVIDKPMISLLDIAKPGEALSEFAPNRIVKFSGSYAESFIAPNQKGIGNAKASWEVGIFEIPNAGAILVAREISVSSGARTSFPIEQVTIVGRLMPHQSEDRAVLTNNVSVLSRLDSALIADKTNLPIFDGFVIVQKEEISGVPSKLRLISSAPAKSTVPGYYWQHISYVVIWWLMAGVVVFLPFYQKFKKNEDSENELGSRK</sequence>
<evidence type="ECO:0000313" key="3">
    <source>
        <dbReference type="EMBL" id="CAB4672586.1"/>
    </source>
</evidence>
<keyword evidence="1" id="KW-1133">Transmembrane helix</keyword>
<dbReference type="EMBL" id="CAEZYX010000055">
    <property type="protein sequence ID" value="CAB4742601.1"/>
    <property type="molecule type" value="Genomic_DNA"/>
</dbReference>
<keyword evidence="1" id="KW-0472">Membrane</keyword>
<dbReference type="EMBL" id="CAFAAT010000059">
    <property type="protein sequence ID" value="CAB4806215.1"/>
    <property type="molecule type" value="Genomic_DNA"/>
</dbReference>
<name>A0A6J6FPA8_9ZZZZ</name>
<protein>
    <submittedName>
        <fullName evidence="2">Unannotated protein</fullName>
    </submittedName>
</protein>
<dbReference type="Pfam" id="PF02104">
    <property type="entry name" value="SURF1"/>
    <property type="match status" value="1"/>
</dbReference>
<evidence type="ECO:0000313" key="7">
    <source>
        <dbReference type="EMBL" id="CAB5016024.1"/>
    </source>
</evidence>
<evidence type="ECO:0000313" key="2">
    <source>
        <dbReference type="EMBL" id="CAB4589539.1"/>
    </source>
</evidence>
<evidence type="ECO:0000313" key="5">
    <source>
        <dbReference type="EMBL" id="CAB4806215.1"/>
    </source>
</evidence>
<dbReference type="AlphaFoldDB" id="A0A6J6FPA8"/>
<dbReference type="EMBL" id="CAFBOI010000055">
    <property type="protein sequence ID" value="CAB4978379.1"/>
    <property type="molecule type" value="Genomic_DNA"/>
</dbReference>
<proteinExistence type="predicted"/>
<evidence type="ECO:0000256" key="1">
    <source>
        <dbReference type="SAM" id="Phobius"/>
    </source>
</evidence>
<feature type="transmembrane region" description="Helical" evidence="1">
    <location>
        <begin position="208"/>
        <end position="232"/>
    </location>
</feature>
<dbReference type="EMBL" id="CAEZUF010000032">
    <property type="protein sequence ID" value="CAB4589539.1"/>
    <property type="molecule type" value="Genomic_DNA"/>
</dbReference>